<dbReference type="RefSeq" id="WP_124963191.1">
    <property type="nucleotide sequence ID" value="NZ_RRAZ01000002.1"/>
</dbReference>
<dbReference type="Pfam" id="PF25917">
    <property type="entry name" value="BSH_RND"/>
    <property type="match status" value="1"/>
</dbReference>
<organism evidence="8 9">
    <name type="scientific">Falsigemmobacter faecalis</name>
    <dbReference type="NCBI Taxonomy" id="2488730"/>
    <lineage>
        <taxon>Bacteria</taxon>
        <taxon>Pseudomonadati</taxon>
        <taxon>Pseudomonadota</taxon>
        <taxon>Alphaproteobacteria</taxon>
        <taxon>Rhodobacterales</taxon>
        <taxon>Paracoccaceae</taxon>
        <taxon>Falsigemmobacter</taxon>
    </lineage>
</organism>
<dbReference type="GO" id="GO:0022857">
    <property type="term" value="F:transmembrane transporter activity"/>
    <property type="evidence" value="ECO:0007669"/>
    <property type="project" value="InterPro"/>
</dbReference>
<feature type="domain" description="Multidrug resistance protein MdtA-like C-terminal permuted SH3" evidence="7">
    <location>
        <begin position="295"/>
        <end position="353"/>
    </location>
</feature>
<dbReference type="NCBIfam" id="TIGR01730">
    <property type="entry name" value="RND_mfp"/>
    <property type="match status" value="1"/>
</dbReference>
<evidence type="ECO:0000256" key="4">
    <source>
        <dbReference type="SAM" id="SignalP"/>
    </source>
</evidence>
<comment type="similarity">
    <text evidence="2">Belongs to the membrane fusion protein (MFP) (TC 8.A.1) family.</text>
</comment>
<dbReference type="Gene3D" id="1.10.287.470">
    <property type="entry name" value="Helix hairpin bin"/>
    <property type="match status" value="1"/>
</dbReference>
<evidence type="ECO:0000256" key="3">
    <source>
        <dbReference type="SAM" id="Coils"/>
    </source>
</evidence>
<evidence type="ECO:0000313" key="8">
    <source>
        <dbReference type="EMBL" id="RRH78101.1"/>
    </source>
</evidence>
<dbReference type="GO" id="GO:0046677">
    <property type="term" value="P:response to antibiotic"/>
    <property type="evidence" value="ECO:0007669"/>
    <property type="project" value="TreeGrafter"/>
</dbReference>
<proteinExistence type="inferred from homology"/>
<dbReference type="Pfam" id="PF25967">
    <property type="entry name" value="RND-MFP_C"/>
    <property type="match status" value="1"/>
</dbReference>
<dbReference type="AlphaFoldDB" id="A0A3P3DVC7"/>
<comment type="subcellular location">
    <subcellularLocation>
        <location evidence="1">Cell envelope</location>
    </subcellularLocation>
</comment>
<keyword evidence="9" id="KW-1185">Reference proteome</keyword>
<dbReference type="Gene3D" id="2.40.420.20">
    <property type="match status" value="1"/>
</dbReference>
<evidence type="ECO:0000313" key="9">
    <source>
        <dbReference type="Proteomes" id="UP000282125"/>
    </source>
</evidence>
<dbReference type="InterPro" id="IPR058627">
    <property type="entry name" value="MdtA-like_C"/>
</dbReference>
<dbReference type="Gene3D" id="2.40.50.100">
    <property type="match status" value="1"/>
</dbReference>
<evidence type="ECO:0000256" key="1">
    <source>
        <dbReference type="ARBA" id="ARBA00004196"/>
    </source>
</evidence>
<feature type="chain" id="PRO_5018301170" evidence="4">
    <location>
        <begin position="25"/>
        <end position="385"/>
    </location>
</feature>
<evidence type="ECO:0000259" key="6">
    <source>
        <dbReference type="Pfam" id="PF25944"/>
    </source>
</evidence>
<feature type="domain" description="Multidrug resistance protein MdtA-like barrel-sandwich hybrid" evidence="5">
    <location>
        <begin position="58"/>
        <end position="196"/>
    </location>
</feature>
<dbReference type="SUPFAM" id="SSF111369">
    <property type="entry name" value="HlyD-like secretion proteins"/>
    <property type="match status" value="1"/>
</dbReference>
<gene>
    <name evidence="8" type="ORF">EG244_01235</name>
</gene>
<name>A0A3P3DVC7_9RHOB</name>
<reference evidence="8 9" key="1">
    <citation type="submission" date="2018-11" db="EMBL/GenBank/DDBJ databases">
        <title>Gemmobacter sp. nov., YIM 102744-1 draft genome.</title>
        <authorList>
            <person name="Li G."/>
            <person name="Jiang Y."/>
        </authorList>
    </citation>
    <scope>NUCLEOTIDE SEQUENCE [LARGE SCALE GENOMIC DNA]</scope>
    <source>
        <strain evidence="8 9">YIM 102744-1</strain>
    </source>
</reference>
<evidence type="ECO:0000256" key="2">
    <source>
        <dbReference type="ARBA" id="ARBA00009477"/>
    </source>
</evidence>
<sequence length="385" mass="40915">MTKPGRPLLSLLLALPLLAGAAVAQTPERPPAKAGYMTLERAEVPVSMALTGRAVAVNTAQIRPRVSGMIREILYTPGTYVEAGAPLFAIDPLTYDIALRVAEANVERARADLSTAQSAFDRAEKLQGQQATSRATFETVETTLLKARASLAESEARLSLAKAELEWTTIRAPASGIAGISSVAVGDLVSASQTALTEIVQTDPILVDLTEPYPARLRLETAAAEGRVQLEDPRLTLVLNDGSRIEGKAKLLSTGATVSATTGTRRLRFEMENPSGRVSPGMFVQGELTLGRTEAILVPQRAAVRQRDGSLTAWIAMDGKASRRPVEENGTWKNHWVITGGVEAGEWLLVDGIAQIRDGQALELTPATIDEAGVVRDGTPAPVGN</sequence>
<evidence type="ECO:0000259" key="7">
    <source>
        <dbReference type="Pfam" id="PF25967"/>
    </source>
</evidence>
<feature type="coiled-coil region" evidence="3">
    <location>
        <begin position="99"/>
        <end position="164"/>
    </location>
</feature>
<dbReference type="EMBL" id="RRAZ01000002">
    <property type="protein sequence ID" value="RRH78101.1"/>
    <property type="molecule type" value="Genomic_DNA"/>
</dbReference>
<dbReference type="InterPro" id="IPR058625">
    <property type="entry name" value="MdtA-like_BSH"/>
</dbReference>
<dbReference type="GO" id="GO:0030313">
    <property type="term" value="C:cell envelope"/>
    <property type="evidence" value="ECO:0007669"/>
    <property type="project" value="UniProtKB-SubCell"/>
</dbReference>
<protein>
    <submittedName>
        <fullName evidence="8">Efflux RND transporter periplasmic adaptor subunit</fullName>
    </submittedName>
</protein>
<feature type="domain" description="Multidrug resistance protein MdtA-like beta-barrel" evidence="6">
    <location>
        <begin position="204"/>
        <end position="290"/>
    </location>
</feature>
<dbReference type="PANTHER" id="PTHR30158">
    <property type="entry name" value="ACRA/E-RELATED COMPONENT OF DRUG EFFLUX TRANSPORTER"/>
    <property type="match status" value="1"/>
</dbReference>
<feature type="signal peptide" evidence="4">
    <location>
        <begin position="1"/>
        <end position="24"/>
    </location>
</feature>
<comment type="caution">
    <text evidence="8">The sequence shown here is derived from an EMBL/GenBank/DDBJ whole genome shotgun (WGS) entry which is preliminary data.</text>
</comment>
<accession>A0A3P3DVC7</accession>
<keyword evidence="4" id="KW-0732">Signal</keyword>
<dbReference type="OrthoDB" id="7811737at2"/>
<dbReference type="Gene3D" id="2.40.30.170">
    <property type="match status" value="1"/>
</dbReference>
<dbReference type="GO" id="GO:0005886">
    <property type="term" value="C:plasma membrane"/>
    <property type="evidence" value="ECO:0007669"/>
    <property type="project" value="TreeGrafter"/>
</dbReference>
<dbReference type="InterPro" id="IPR006143">
    <property type="entry name" value="RND_pump_MFP"/>
</dbReference>
<dbReference type="InterPro" id="IPR058626">
    <property type="entry name" value="MdtA-like_b-barrel"/>
</dbReference>
<dbReference type="Pfam" id="PF25944">
    <property type="entry name" value="Beta-barrel_RND"/>
    <property type="match status" value="1"/>
</dbReference>
<dbReference type="Proteomes" id="UP000282125">
    <property type="component" value="Unassembled WGS sequence"/>
</dbReference>
<evidence type="ECO:0000259" key="5">
    <source>
        <dbReference type="Pfam" id="PF25917"/>
    </source>
</evidence>
<keyword evidence="3" id="KW-0175">Coiled coil</keyword>